<sequence>MGPANQNGSLLENFFRIDCIWWQTGSVEAKKTGGRCGYAYACA</sequence>
<dbReference type="EMBL" id="MK072356">
    <property type="protein sequence ID" value="AYV82290.1"/>
    <property type="molecule type" value="Genomic_DNA"/>
</dbReference>
<proteinExistence type="predicted"/>
<reference evidence="1" key="1">
    <citation type="submission" date="2018-10" db="EMBL/GenBank/DDBJ databases">
        <title>Hidden diversity of soil giant viruses.</title>
        <authorList>
            <person name="Schulz F."/>
            <person name="Alteio L."/>
            <person name="Goudeau D."/>
            <person name="Ryan E.M."/>
            <person name="Malmstrom R.R."/>
            <person name="Blanchard J."/>
            <person name="Woyke T."/>
        </authorList>
    </citation>
    <scope>NUCLEOTIDE SEQUENCE</scope>
    <source>
        <strain evidence="1">HOV1</strain>
    </source>
</reference>
<organism evidence="1">
    <name type="scientific">Homavirus sp</name>
    <dbReference type="NCBI Taxonomy" id="2487769"/>
    <lineage>
        <taxon>Viruses</taxon>
        <taxon>Varidnaviria</taxon>
        <taxon>Bamfordvirae</taxon>
        <taxon>Nucleocytoviricota</taxon>
        <taxon>Megaviricetes</taxon>
        <taxon>Imitervirales</taxon>
        <taxon>Mimiviridae</taxon>
        <taxon>Klosneuvirinae</taxon>
    </lineage>
</organism>
<protein>
    <submittedName>
        <fullName evidence="1">Uncharacterized protein</fullName>
    </submittedName>
</protein>
<accession>A0A3G5A4X9</accession>
<evidence type="ECO:0000313" key="1">
    <source>
        <dbReference type="EMBL" id="AYV82290.1"/>
    </source>
</evidence>
<name>A0A3G5A4X9_9VIRU</name>
<gene>
    <name evidence="1" type="ORF">Homavirus25_4</name>
</gene>